<reference evidence="1" key="2">
    <citation type="submission" date="2020-09" db="EMBL/GenBank/DDBJ databases">
        <authorList>
            <person name="Sun Q."/>
            <person name="Zhou Y."/>
        </authorList>
    </citation>
    <scope>NUCLEOTIDE SEQUENCE</scope>
    <source>
        <strain evidence="1">CGMCC 4.5737</strain>
    </source>
</reference>
<name>A0A8J3CE68_9PSEU</name>
<keyword evidence="2" id="KW-1185">Reference proteome</keyword>
<dbReference type="EMBL" id="BMMK01000011">
    <property type="protein sequence ID" value="GGM55501.1"/>
    <property type="molecule type" value="Genomic_DNA"/>
</dbReference>
<accession>A0A8J3CE68</accession>
<protein>
    <submittedName>
        <fullName evidence="1">Uncharacterized protein</fullName>
    </submittedName>
</protein>
<evidence type="ECO:0000313" key="2">
    <source>
        <dbReference type="Proteomes" id="UP000637578"/>
    </source>
</evidence>
<sequence>MAALTLNTLDYATGAVPTFEAASTSDTVNDAGNGHSHFLWYKNTNAAARTVTITAPGNTPYEQANPDPSFTLAATSGELMIPLHPAYQDASGLVTITLDAIAGVTVAYVRTP</sequence>
<organism evidence="1 2">
    <name type="scientific">Longimycelium tulufanense</name>
    <dbReference type="NCBI Taxonomy" id="907463"/>
    <lineage>
        <taxon>Bacteria</taxon>
        <taxon>Bacillati</taxon>
        <taxon>Actinomycetota</taxon>
        <taxon>Actinomycetes</taxon>
        <taxon>Pseudonocardiales</taxon>
        <taxon>Pseudonocardiaceae</taxon>
        <taxon>Longimycelium</taxon>
    </lineage>
</organism>
<comment type="caution">
    <text evidence="1">The sequence shown here is derived from an EMBL/GenBank/DDBJ whole genome shotgun (WGS) entry which is preliminary data.</text>
</comment>
<gene>
    <name evidence="1" type="ORF">GCM10012275_28270</name>
</gene>
<reference evidence="1" key="1">
    <citation type="journal article" date="2014" name="Int. J. Syst. Evol. Microbiol.">
        <title>Complete genome sequence of Corynebacterium casei LMG S-19264T (=DSM 44701T), isolated from a smear-ripened cheese.</title>
        <authorList>
            <consortium name="US DOE Joint Genome Institute (JGI-PGF)"/>
            <person name="Walter F."/>
            <person name="Albersmeier A."/>
            <person name="Kalinowski J."/>
            <person name="Ruckert C."/>
        </authorList>
    </citation>
    <scope>NUCLEOTIDE SEQUENCE</scope>
    <source>
        <strain evidence="1">CGMCC 4.5737</strain>
    </source>
</reference>
<dbReference type="AlphaFoldDB" id="A0A8J3CE68"/>
<dbReference type="Proteomes" id="UP000637578">
    <property type="component" value="Unassembled WGS sequence"/>
</dbReference>
<evidence type="ECO:0000313" key="1">
    <source>
        <dbReference type="EMBL" id="GGM55501.1"/>
    </source>
</evidence>
<proteinExistence type="predicted"/>